<dbReference type="Pfam" id="PF03279">
    <property type="entry name" value="Lip_A_acyltrans"/>
    <property type="match status" value="1"/>
</dbReference>
<dbReference type="CDD" id="cd07984">
    <property type="entry name" value="LPLAT_LABLAT-like"/>
    <property type="match status" value="1"/>
</dbReference>
<proteinExistence type="predicted"/>
<evidence type="ECO:0000256" key="6">
    <source>
        <dbReference type="ARBA" id="ARBA00023315"/>
    </source>
</evidence>
<evidence type="ECO:0000256" key="1">
    <source>
        <dbReference type="ARBA" id="ARBA00004533"/>
    </source>
</evidence>
<keyword evidence="6 7" id="KW-0012">Acyltransferase</keyword>
<comment type="caution">
    <text evidence="7">The sequence shown here is derived from an EMBL/GenBank/DDBJ whole genome shotgun (WGS) entry which is preliminary data.</text>
</comment>
<keyword evidence="2" id="KW-1003">Cell membrane</keyword>
<dbReference type="NCBIfam" id="NF006487">
    <property type="entry name" value="PRK08905.1"/>
    <property type="match status" value="1"/>
</dbReference>
<evidence type="ECO:0000256" key="2">
    <source>
        <dbReference type="ARBA" id="ARBA00022475"/>
    </source>
</evidence>
<organism evidence="7 8">
    <name type="scientific">Rhodoferax potami</name>
    <dbReference type="NCBI Taxonomy" id="3068338"/>
    <lineage>
        <taxon>Bacteria</taxon>
        <taxon>Pseudomonadati</taxon>
        <taxon>Pseudomonadota</taxon>
        <taxon>Betaproteobacteria</taxon>
        <taxon>Burkholderiales</taxon>
        <taxon>Comamonadaceae</taxon>
        <taxon>Rhodoferax</taxon>
    </lineage>
</organism>
<evidence type="ECO:0000313" key="8">
    <source>
        <dbReference type="Proteomes" id="UP001321700"/>
    </source>
</evidence>
<protein>
    <submittedName>
        <fullName evidence="7">Lysophospholipid acyltransferase family protein</fullName>
    </submittedName>
</protein>
<dbReference type="EMBL" id="JAVBIK010000001">
    <property type="protein sequence ID" value="MDT7519584.1"/>
    <property type="molecule type" value="Genomic_DNA"/>
</dbReference>
<reference evidence="7 8" key="1">
    <citation type="submission" date="2023-08" db="EMBL/GenBank/DDBJ databases">
        <title>Rhodoferax potami sp. nov. and Rhodoferax mekongensis sp. nov., isolated from the Mekong River in Thailand.</title>
        <authorList>
            <person name="Kitikhun S."/>
            <person name="Charoenyingcharoen P."/>
            <person name="Siriarchawattana P."/>
            <person name="Likhitrattanapisal S."/>
            <person name="Nilsakha T."/>
            <person name="Chanpet A."/>
            <person name="Rattanawaree P."/>
            <person name="Ingsriswang S."/>
        </authorList>
    </citation>
    <scope>NUCLEOTIDE SEQUENCE [LARGE SCALE GENOMIC DNA]</scope>
    <source>
        <strain evidence="7 8">TBRC 17660</strain>
    </source>
</reference>
<evidence type="ECO:0000256" key="5">
    <source>
        <dbReference type="ARBA" id="ARBA00023136"/>
    </source>
</evidence>
<dbReference type="GO" id="GO:0016746">
    <property type="term" value="F:acyltransferase activity"/>
    <property type="evidence" value="ECO:0007669"/>
    <property type="project" value="UniProtKB-KW"/>
</dbReference>
<accession>A0ABU3KQQ1</accession>
<keyword evidence="8" id="KW-1185">Reference proteome</keyword>
<dbReference type="Proteomes" id="UP001321700">
    <property type="component" value="Unassembled WGS sequence"/>
</dbReference>
<keyword evidence="3" id="KW-0997">Cell inner membrane</keyword>
<keyword evidence="5" id="KW-0472">Membrane</keyword>
<dbReference type="PANTHER" id="PTHR30606">
    <property type="entry name" value="LIPID A BIOSYNTHESIS LAUROYL ACYLTRANSFERASE"/>
    <property type="match status" value="1"/>
</dbReference>
<dbReference type="RefSeq" id="WP_313875257.1">
    <property type="nucleotide sequence ID" value="NZ_JAVBIK010000001.1"/>
</dbReference>
<comment type="subcellular location">
    <subcellularLocation>
        <location evidence="1">Cell inner membrane</location>
    </subcellularLocation>
</comment>
<evidence type="ECO:0000313" key="7">
    <source>
        <dbReference type="EMBL" id="MDT7519584.1"/>
    </source>
</evidence>
<dbReference type="PIRSF" id="PIRSF026649">
    <property type="entry name" value="MsbB"/>
    <property type="match status" value="1"/>
</dbReference>
<evidence type="ECO:0000256" key="4">
    <source>
        <dbReference type="ARBA" id="ARBA00022679"/>
    </source>
</evidence>
<dbReference type="InterPro" id="IPR004960">
    <property type="entry name" value="LipA_acyltrans"/>
</dbReference>
<evidence type="ECO:0000256" key="3">
    <source>
        <dbReference type="ARBA" id="ARBA00022519"/>
    </source>
</evidence>
<name>A0ABU3KQQ1_9BURK</name>
<keyword evidence="4" id="KW-0808">Transferase</keyword>
<dbReference type="PANTHER" id="PTHR30606:SF10">
    <property type="entry name" value="PHOSPHATIDYLINOSITOL MANNOSIDE ACYLTRANSFERASE"/>
    <property type="match status" value="1"/>
</dbReference>
<sequence length="283" mass="31296">MAFVFRFLSRQPLGLLHRIGWLCGWLVYGLSPTYRRRLQENARLAGVKPSCVRASIEAAGQMVLELPRLWIGPEVPVQWDGAELIDTALESHQGVIFLTPHLGSFEVTARAYAQRFGVAHAPMTVLYRPARQVWLRSIIEASRRRPGLATAPANLAGVKQLIKALRSGQAVGLLPDQVPPEGQGALVSFFGKPAYTMTLAARLAQQTGARVVLAWGERLEGGKGFRVCVRPFDEALSADVVQATLQINRAMERVIHELPGQYLWGYARYKQPRQPEGAPEQKG</sequence>
<gene>
    <name evidence="7" type="ORF">RAE19_12835</name>
</gene>